<dbReference type="InterPro" id="IPR024523">
    <property type="entry name" value="DUF3793"/>
</dbReference>
<reference evidence="2 3" key="2">
    <citation type="journal article" date="2012" name="BMC Genomics">
        <title>The genome of Pelobacter carbinolicus reveals surprising metabolic capabilities and physiological features.</title>
        <authorList>
            <person name="Aklujkar M."/>
            <person name="Haveman S.A."/>
            <person name="Didonato R.Jr."/>
            <person name="Chertkov O."/>
            <person name="Han C.S."/>
            <person name="Land M.L."/>
            <person name="Brown P."/>
            <person name="Lovley D.R."/>
        </authorList>
    </citation>
    <scope>NUCLEOTIDE SEQUENCE [LARGE SCALE GENOMIC DNA]</scope>
    <source>
        <strain evidence="3">DSM 2380 / NBRC 103641 / GraBd1</strain>
    </source>
</reference>
<accession>Q3A672</accession>
<dbReference type="Pfam" id="PF12672">
    <property type="entry name" value="DUF3793"/>
    <property type="match status" value="1"/>
</dbReference>
<evidence type="ECO:0008006" key="4">
    <source>
        <dbReference type="Google" id="ProtNLM"/>
    </source>
</evidence>
<name>Q3A672_SYNC1</name>
<dbReference type="HOGENOM" id="CLU_080981_0_0_7"/>
<dbReference type="OrthoDB" id="5393676at2"/>
<dbReference type="AlphaFoldDB" id="Q3A672"/>
<sequence>MQPASPSVAPPSSRRGPARRPLRNRTEKPFRRNWLDLAPHFSEDRDCLAAFLALETAEVLAGQKPANLIRINNRMKPCGRNLYQLWQTFGPSLLKGTNLKVICMRNAKDGKLLLFYTPRLLKRSLHARKTAAFLQSLGYPGPSNLQKPLDELRRRFQHDTFSMPHEIGLFLGYPLKDVAGFMHRDKQPCTGRRLWCFYGDPTPSLKLYERFTLCRNRMAEHLQYSSNPLKLLQVSRSVPLRGSQPEDDKRKETRHVHTHRRGRPYRGFCSASRRNGVHPDHPLVGPQSKDSQEDHTLSC</sequence>
<dbReference type="KEGG" id="pca:Pcar_0880"/>
<feature type="region of interest" description="Disordered" evidence="1">
    <location>
        <begin position="1"/>
        <end position="25"/>
    </location>
</feature>
<organism evidence="2 3">
    <name type="scientific">Syntrophotalea carbinolica (strain DSM 2380 / NBRC 103641 / GraBd1)</name>
    <name type="common">Pelobacter carbinolicus</name>
    <dbReference type="NCBI Taxonomy" id="338963"/>
    <lineage>
        <taxon>Bacteria</taxon>
        <taxon>Pseudomonadati</taxon>
        <taxon>Thermodesulfobacteriota</taxon>
        <taxon>Desulfuromonadia</taxon>
        <taxon>Desulfuromonadales</taxon>
        <taxon>Syntrophotaleaceae</taxon>
        <taxon>Syntrophotalea</taxon>
    </lineage>
</organism>
<reference evidence="3" key="1">
    <citation type="submission" date="2005-10" db="EMBL/GenBank/DDBJ databases">
        <title>Complete sequence of Pelobacter carbinolicus DSM 2380.</title>
        <authorList>
            <person name="Copeland A."/>
            <person name="Lucas S."/>
            <person name="Lapidus A."/>
            <person name="Barry K."/>
            <person name="Detter J.C."/>
            <person name="Glavina T."/>
            <person name="Hammon N."/>
            <person name="Israni S."/>
            <person name="Pitluck S."/>
            <person name="Chertkov O."/>
            <person name="Schmutz J."/>
            <person name="Larimer F."/>
            <person name="Land M."/>
            <person name="Kyrpides N."/>
            <person name="Ivanova N."/>
            <person name="Richardson P."/>
        </authorList>
    </citation>
    <scope>NUCLEOTIDE SEQUENCE [LARGE SCALE GENOMIC DNA]</scope>
    <source>
        <strain evidence="3">DSM 2380 / NBRC 103641 / GraBd1</strain>
    </source>
</reference>
<dbReference type="STRING" id="338963.Pcar_0880"/>
<feature type="compositionally biased region" description="Basic residues" evidence="1">
    <location>
        <begin position="252"/>
        <end position="264"/>
    </location>
</feature>
<dbReference type="Proteomes" id="UP000002534">
    <property type="component" value="Chromosome"/>
</dbReference>
<evidence type="ECO:0000313" key="3">
    <source>
        <dbReference type="Proteomes" id="UP000002534"/>
    </source>
</evidence>
<feature type="compositionally biased region" description="Basic and acidic residues" evidence="1">
    <location>
        <begin position="290"/>
        <end position="299"/>
    </location>
</feature>
<dbReference type="eggNOG" id="ENOG50331N7">
    <property type="taxonomic scope" value="Bacteria"/>
</dbReference>
<feature type="region of interest" description="Disordered" evidence="1">
    <location>
        <begin position="236"/>
        <end position="299"/>
    </location>
</feature>
<keyword evidence="3" id="KW-1185">Reference proteome</keyword>
<evidence type="ECO:0000313" key="2">
    <source>
        <dbReference type="EMBL" id="ABA88135.1"/>
    </source>
</evidence>
<evidence type="ECO:0000256" key="1">
    <source>
        <dbReference type="SAM" id="MobiDB-lite"/>
    </source>
</evidence>
<dbReference type="EMBL" id="CP000142">
    <property type="protein sequence ID" value="ABA88135.1"/>
    <property type="molecule type" value="Genomic_DNA"/>
</dbReference>
<protein>
    <recommendedName>
        <fullName evidence="4">DUF3793 family protein</fullName>
    </recommendedName>
</protein>
<dbReference type="RefSeq" id="WP_011340596.1">
    <property type="nucleotide sequence ID" value="NC_007498.2"/>
</dbReference>
<proteinExistence type="predicted"/>
<gene>
    <name evidence="2" type="ordered locus">Pcar_0880</name>
</gene>
<feature type="compositionally biased region" description="Low complexity" evidence="1">
    <location>
        <begin position="1"/>
        <end position="15"/>
    </location>
</feature>